<evidence type="ECO:0000256" key="7">
    <source>
        <dbReference type="ARBA" id="ARBA00023136"/>
    </source>
</evidence>
<dbReference type="GO" id="GO:0042884">
    <property type="term" value="P:microcin transport"/>
    <property type="evidence" value="ECO:0007669"/>
    <property type="project" value="TreeGrafter"/>
</dbReference>
<sequence>MDAAANPAVTTPVKPPRKGLLSPTNIRRWQNFRANGRGYWSLWLFMVLFILSLFAEFLANDRPIIASYKGEILFPVLIDYPEEKFGGFLAETDYRSSVIADEINANGWMIWPPIRYSYRSVNSNIPHSAPTAPFWLMTKEERCAGYPQGVSDPDCTLGNLNWLGTDDQARDVLARVIYGFRISVLFGLVLTICSAVIGVTAGAVQGYFGGWTDLLLQRFIEIWSSMPVLYILLIIAALLPPGFFVLLGIMLLFSWVGFVGIVRAEFLRARNFEYVRAARALGVNNRTIMWRHLLPNAMVATLTFLPFILSGSITTLTSLDFLGFGMPPGSPSLGEMIAQGKTNLQAPWLGLTAFFAMSIMLSLLIFIGEAVRDAFDPRKTFQ</sequence>
<dbReference type="SUPFAM" id="SSF161098">
    <property type="entry name" value="MetI-like"/>
    <property type="match status" value="1"/>
</dbReference>
<dbReference type="AlphaFoldDB" id="A0A7W6XWV6"/>
<comment type="subcellular location">
    <subcellularLocation>
        <location evidence="1">Cell inner membrane</location>
        <topology evidence="1">Multi-pass membrane protein</topology>
    </subcellularLocation>
    <subcellularLocation>
        <location evidence="8">Cell membrane</location>
        <topology evidence="8">Multi-pass membrane protein</topology>
    </subcellularLocation>
</comment>
<feature type="transmembrane region" description="Helical" evidence="8">
    <location>
        <begin position="39"/>
        <end position="59"/>
    </location>
</feature>
<keyword evidence="5 8" id="KW-0812">Transmembrane</keyword>
<comment type="similarity">
    <text evidence="8">Belongs to the binding-protein-dependent transport system permease family.</text>
</comment>
<proteinExistence type="inferred from homology"/>
<evidence type="ECO:0000313" key="10">
    <source>
        <dbReference type="EMBL" id="MBB4439044.1"/>
    </source>
</evidence>
<dbReference type="EMBL" id="JACIHI010000004">
    <property type="protein sequence ID" value="MBB4439044.1"/>
    <property type="molecule type" value="Genomic_DNA"/>
</dbReference>
<feature type="transmembrane region" description="Helical" evidence="8">
    <location>
        <begin position="228"/>
        <end position="261"/>
    </location>
</feature>
<dbReference type="InterPro" id="IPR000515">
    <property type="entry name" value="MetI-like"/>
</dbReference>
<evidence type="ECO:0000259" key="9">
    <source>
        <dbReference type="PROSITE" id="PS50928"/>
    </source>
</evidence>
<evidence type="ECO:0000313" key="11">
    <source>
        <dbReference type="Proteomes" id="UP000533724"/>
    </source>
</evidence>
<feature type="transmembrane region" description="Helical" evidence="8">
    <location>
        <begin position="184"/>
        <end position="208"/>
    </location>
</feature>
<evidence type="ECO:0000256" key="3">
    <source>
        <dbReference type="ARBA" id="ARBA00022475"/>
    </source>
</evidence>
<reference evidence="10 11" key="1">
    <citation type="submission" date="2020-08" db="EMBL/GenBank/DDBJ databases">
        <title>Genomic Encyclopedia of Type Strains, Phase IV (KMG-V): Genome sequencing to study the core and pangenomes of soil and plant-associated prokaryotes.</title>
        <authorList>
            <person name="Whitman W."/>
        </authorList>
    </citation>
    <scope>NUCLEOTIDE SEQUENCE [LARGE SCALE GENOMIC DNA]</scope>
    <source>
        <strain evidence="10 11">SEMIA 414</strain>
    </source>
</reference>
<dbReference type="CDD" id="cd06261">
    <property type="entry name" value="TM_PBP2"/>
    <property type="match status" value="1"/>
</dbReference>
<keyword evidence="3" id="KW-1003">Cell membrane</keyword>
<keyword evidence="7 8" id="KW-0472">Membrane</keyword>
<evidence type="ECO:0000256" key="4">
    <source>
        <dbReference type="ARBA" id="ARBA00022519"/>
    </source>
</evidence>
<dbReference type="InterPro" id="IPR035906">
    <property type="entry name" value="MetI-like_sf"/>
</dbReference>
<accession>A0A7W6XWV6</accession>
<feature type="domain" description="ABC transmembrane type-1" evidence="9">
    <location>
        <begin position="180"/>
        <end position="372"/>
    </location>
</feature>
<feature type="transmembrane region" description="Helical" evidence="8">
    <location>
        <begin position="299"/>
        <end position="326"/>
    </location>
</feature>
<dbReference type="PANTHER" id="PTHR30325:SF0">
    <property type="entry name" value="INNER MEMBRANE ABC TRANSPORTER PERMEASE PROTEIN YEJE"/>
    <property type="match status" value="1"/>
</dbReference>
<dbReference type="Pfam" id="PF00528">
    <property type="entry name" value="BPD_transp_1"/>
    <property type="match status" value="1"/>
</dbReference>
<dbReference type="Gene3D" id="1.10.3720.10">
    <property type="entry name" value="MetI-like"/>
    <property type="match status" value="1"/>
</dbReference>
<dbReference type="GO" id="GO:0055085">
    <property type="term" value="P:transmembrane transport"/>
    <property type="evidence" value="ECO:0007669"/>
    <property type="project" value="InterPro"/>
</dbReference>
<name>A0A7W6XWV6_9HYPH</name>
<evidence type="ECO:0000256" key="2">
    <source>
        <dbReference type="ARBA" id="ARBA00022448"/>
    </source>
</evidence>
<feature type="transmembrane region" description="Helical" evidence="8">
    <location>
        <begin position="346"/>
        <end position="368"/>
    </location>
</feature>
<dbReference type="PROSITE" id="PS50928">
    <property type="entry name" value="ABC_TM1"/>
    <property type="match status" value="1"/>
</dbReference>
<dbReference type="RefSeq" id="WP_184499344.1">
    <property type="nucleotide sequence ID" value="NZ_JACIHI010000004.1"/>
</dbReference>
<dbReference type="GO" id="GO:0005886">
    <property type="term" value="C:plasma membrane"/>
    <property type="evidence" value="ECO:0007669"/>
    <property type="project" value="UniProtKB-SubCell"/>
</dbReference>
<dbReference type="FunFam" id="1.10.3720.10:FF:000005">
    <property type="entry name" value="Microcin C ABC transporter permease"/>
    <property type="match status" value="1"/>
</dbReference>
<protein>
    <submittedName>
        <fullName evidence="10">Microcin C transport system permease protein</fullName>
    </submittedName>
</protein>
<gene>
    <name evidence="10" type="ORF">GGE15_002301</name>
</gene>
<keyword evidence="2 8" id="KW-0813">Transport</keyword>
<dbReference type="PANTHER" id="PTHR30325">
    <property type="entry name" value="MEMBRANE COMPONENT OF ABC TRANSPORTER"/>
    <property type="match status" value="1"/>
</dbReference>
<evidence type="ECO:0000256" key="8">
    <source>
        <dbReference type="RuleBase" id="RU363032"/>
    </source>
</evidence>
<evidence type="ECO:0000256" key="6">
    <source>
        <dbReference type="ARBA" id="ARBA00022989"/>
    </source>
</evidence>
<evidence type="ECO:0000256" key="5">
    <source>
        <dbReference type="ARBA" id="ARBA00022692"/>
    </source>
</evidence>
<evidence type="ECO:0000256" key="1">
    <source>
        <dbReference type="ARBA" id="ARBA00004429"/>
    </source>
</evidence>
<organism evidence="10 11">
    <name type="scientific">Rhizobium esperanzae</name>
    <dbReference type="NCBI Taxonomy" id="1967781"/>
    <lineage>
        <taxon>Bacteria</taxon>
        <taxon>Pseudomonadati</taxon>
        <taxon>Pseudomonadota</taxon>
        <taxon>Alphaproteobacteria</taxon>
        <taxon>Hyphomicrobiales</taxon>
        <taxon>Rhizobiaceae</taxon>
        <taxon>Rhizobium/Agrobacterium group</taxon>
        <taxon>Rhizobium</taxon>
    </lineage>
</organism>
<keyword evidence="6 8" id="KW-1133">Transmembrane helix</keyword>
<dbReference type="Proteomes" id="UP000533724">
    <property type="component" value="Unassembled WGS sequence"/>
</dbReference>
<comment type="caution">
    <text evidence="10">The sequence shown here is derived from an EMBL/GenBank/DDBJ whole genome shotgun (WGS) entry which is preliminary data.</text>
</comment>
<keyword evidence="4" id="KW-0997">Cell inner membrane</keyword>